<comment type="catalytic activity">
    <reaction evidence="1 10 11">
        <text>Endohydrolysis of (1-&gt;4)-beta-D-xylosidic linkages in xylans.</text>
        <dbReference type="EC" id="3.2.1.8"/>
    </reaction>
</comment>
<dbReference type="GO" id="GO:0045493">
    <property type="term" value="P:xylan catabolic process"/>
    <property type="evidence" value="ECO:0007669"/>
    <property type="project" value="UniProtKB-UniRule"/>
</dbReference>
<feature type="domain" description="GH11" evidence="13">
    <location>
        <begin position="53"/>
        <end position="244"/>
    </location>
</feature>
<dbReference type="Pfam" id="PF00457">
    <property type="entry name" value="Glyco_hydro_11"/>
    <property type="match status" value="1"/>
</dbReference>
<organism evidence="14 15">
    <name type="scientific">Plenodomus tracheiphilus IPT5</name>
    <dbReference type="NCBI Taxonomy" id="1408161"/>
    <lineage>
        <taxon>Eukaryota</taxon>
        <taxon>Fungi</taxon>
        <taxon>Dikarya</taxon>
        <taxon>Ascomycota</taxon>
        <taxon>Pezizomycotina</taxon>
        <taxon>Dothideomycetes</taxon>
        <taxon>Pleosporomycetidae</taxon>
        <taxon>Pleosporales</taxon>
        <taxon>Pleosporineae</taxon>
        <taxon>Leptosphaeriaceae</taxon>
        <taxon>Plenodomus</taxon>
    </lineage>
</organism>
<evidence type="ECO:0000256" key="9">
    <source>
        <dbReference type="ARBA" id="ARBA00023326"/>
    </source>
</evidence>
<keyword evidence="8 10" id="KW-0326">Glycosidase</keyword>
<dbReference type="PANTHER" id="PTHR46828">
    <property type="entry name" value="ENDO-1,4-BETA-XYLANASE A-RELATED"/>
    <property type="match status" value="1"/>
</dbReference>
<feature type="chain" id="PRO_5025393172" description="Endo-1,4-beta-xylanase" evidence="12">
    <location>
        <begin position="35"/>
        <end position="249"/>
    </location>
</feature>
<evidence type="ECO:0000256" key="10">
    <source>
        <dbReference type="PROSITE-ProRule" id="PRU01097"/>
    </source>
</evidence>
<dbReference type="PROSITE" id="PS51761">
    <property type="entry name" value="GH11_3"/>
    <property type="match status" value="1"/>
</dbReference>
<dbReference type="EC" id="3.2.1.8" evidence="4 10"/>
<proteinExistence type="inferred from homology"/>
<feature type="active site" description="Nucleophile" evidence="10">
    <location>
        <position position="139"/>
    </location>
</feature>
<sequence>MAVARILLTSAGGKCLHHLSRMWSLAQLVATVLALVPTAASAPRDLATRINHETVGKQLQARQGGYYSFWSEGGGSFQCNQQGGGKYTCKWSGQPGGGFVAGTGFKPGGSRTVKYSGSYDAKGPGYLALYGWTQNPLIEYYIIESYDILAPGEPWTKKGNFTVEGEGTYELFTSQRVNKPSIEGTRTFTQFWSVRTEKRVGGTITTSKHFDAWSKAGMRLGNHNYMIMCTEGFANGTLLPSGSSTITVS</sequence>
<dbReference type="AlphaFoldDB" id="A0A6A7ATR7"/>
<evidence type="ECO:0000256" key="8">
    <source>
        <dbReference type="ARBA" id="ARBA00023295"/>
    </source>
</evidence>
<dbReference type="InterPro" id="IPR013320">
    <property type="entry name" value="ConA-like_dom_sf"/>
</dbReference>
<accession>A0A6A7ATR7</accession>
<dbReference type="GO" id="GO:0031176">
    <property type="term" value="F:endo-1,4-beta-xylanase activity"/>
    <property type="evidence" value="ECO:0007669"/>
    <property type="project" value="UniProtKB-UniRule"/>
</dbReference>
<evidence type="ECO:0000256" key="12">
    <source>
        <dbReference type="SAM" id="SignalP"/>
    </source>
</evidence>
<dbReference type="EMBL" id="MU006345">
    <property type="protein sequence ID" value="KAF2845528.1"/>
    <property type="molecule type" value="Genomic_DNA"/>
</dbReference>
<feature type="signal peptide" evidence="12">
    <location>
        <begin position="1"/>
        <end position="34"/>
    </location>
</feature>
<keyword evidence="12" id="KW-0732">Signal</keyword>
<evidence type="ECO:0000313" key="15">
    <source>
        <dbReference type="Proteomes" id="UP000799423"/>
    </source>
</evidence>
<feature type="active site" description="Proton donor" evidence="10">
    <location>
        <position position="231"/>
    </location>
</feature>
<protein>
    <recommendedName>
        <fullName evidence="4 10">Endo-1,4-beta-xylanase</fullName>
        <ecNumber evidence="4 10">3.2.1.8</ecNumber>
    </recommendedName>
</protein>
<evidence type="ECO:0000313" key="14">
    <source>
        <dbReference type="EMBL" id="KAF2845528.1"/>
    </source>
</evidence>
<evidence type="ECO:0000256" key="11">
    <source>
        <dbReference type="RuleBase" id="RU362015"/>
    </source>
</evidence>
<dbReference type="Proteomes" id="UP000799423">
    <property type="component" value="Unassembled WGS sequence"/>
</dbReference>
<evidence type="ECO:0000256" key="7">
    <source>
        <dbReference type="ARBA" id="ARBA00023277"/>
    </source>
</evidence>
<keyword evidence="9 10" id="KW-0624">Polysaccharide degradation</keyword>
<gene>
    <name evidence="14" type="ORF">T440DRAFT_502376</name>
</gene>
<dbReference type="PROSITE" id="PS00776">
    <property type="entry name" value="GH11_1"/>
    <property type="match status" value="1"/>
</dbReference>
<dbReference type="PANTHER" id="PTHR46828:SF2">
    <property type="entry name" value="ENDO-1,4-BETA-XYLANASE A-RELATED"/>
    <property type="match status" value="1"/>
</dbReference>
<dbReference type="InterPro" id="IPR001137">
    <property type="entry name" value="Glyco_hydro_11"/>
</dbReference>
<evidence type="ECO:0000256" key="3">
    <source>
        <dbReference type="ARBA" id="ARBA00007792"/>
    </source>
</evidence>
<evidence type="ECO:0000256" key="2">
    <source>
        <dbReference type="ARBA" id="ARBA00004851"/>
    </source>
</evidence>
<evidence type="ECO:0000256" key="5">
    <source>
        <dbReference type="ARBA" id="ARBA00022651"/>
    </source>
</evidence>
<comment type="similarity">
    <text evidence="3 10 11">Belongs to the glycosyl hydrolase 11 (cellulase G) family.</text>
</comment>
<dbReference type="InterPro" id="IPR033123">
    <property type="entry name" value="GH11_dom"/>
</dbReference>
<evidence type="ECO:0000256" key="6">
    <source>
        <dbReference type="ARBA" id="ARBA00022801"/>
    </source>
</evidence>
<comment type="pathway">
    <text evidence="2 10 11">Glycan degradation; xylan degradation.</text>
</comment>
<reference evidence="14" key="1">
    <citation type="submission" date="2020-01" db="EMBL/GenBank/DDBJ databases">
        <authorList>
            <consortium name="DOE Joint Genome Institute"/>
            <person name="Haridas S."/>
            <person name="Albert R."/>
            <person name="Binder M."/>
            <person name="Bloem J."/>
            <person name="Labutti K."/>
            <person name="Salamov A."/>
            <person name="Andreopoulos B."/>
            <person name="Baker S.E."/>
            <person name="Barry K."/>
            <person name="Bills G."/>
            <person name="Bluhm B.H."/>
            <person name="Cannon C."/>
            <person name="Castanera R."/>
            <person name="Culley D.E."/>
            <person name="Daum C."/>
            <person name="Ezra D."/>
            <person name="Gonzalez J.B."/>
            <person name="Henrissat B."/>
            <person name="Kuo A."/>
            <person name="Liang C."/>
            <person name="Lipzen A."/>
            <person name="Lutzoni F."/>
            <person name="Magnuson J."/>
            <person name="Mondo S."/>
            <person name="Nolan M."/>
            <person name="Ohm R."/>
            <person name="Pangilinan J."/>
            <person name="Park H.-J."/>
            <person name="Ramirez L."/>
            <person name="Alfaro M."/>
            <person name="Sun H."/>
            <person name="Tritt A."/>
            <person name="Yoshinaga Y."/>
            <person name="Zwiers L.-H."/>
            <person name="Turgeon B.G."/>
            <person name="Goodwin S.B."/>
            <person name="Spatafora J.W."/>
            <person name="Crous P.W."/>
            <person name="Grigoriev I.V."/>
        </authorList>
    </citation>
    <scope>NUCLEOTIDE SEQUENCE</scope>
    <source>
        <strain evidence="14">IPT5</strain>
    </source>
</reference>
<keyword evidence="5 10" id="KW-0858">Xylan degradation</keyword>
<keyword evidence="6 10" id="KW-0378">Hydrolase</keyword>
<dbReference type="Gene3D" id="2.60.120.180">
    <property type="match status" value="1"/>
</dbReference>
<dbReference type="InterPro" id="IPR018208">
    <property type="entry name" value="GH11_AS_1"/>
</dbReference>
<evidence type="ECO:0000256" key="4">
    <source>
        <dbReference type="ARBA" id="ARBA00012590"/>
    </source>
</evidence>
<dbReference type="InterPro" id="IPR013319">
    <property type="entry name" value="GH11/12"/>
</dbReference>
<dbReference type="SUPFAM" id="SSF49899">
    <property type="entry name" value="Concanavalin A-like lectins/glucanases"/>
    <property type="match status" value="1"/>
</dbReference>
<dbReference type="PRINTS" id="PR00911">
    <property type="entry name" value="GLHYDRLASE11"/>
</dbReference>
<evidence type="ECO:0000256" key="1">
    <source>
        <dbReference type="ARBA" id="ARBA00000681"/>
    </source>
</evidence>
<evidence type="ECO:0000259" key="13">
    <source>
        <dbReference type="PROSITE" id="PS51761"/>
    </source>
</evidence>
<dbReference type="UniPathway" id="UPA00114"/>
<keyword evidence="7 10" id="KW-0119">Carbohydrate metabolism</keyword>
<keyword evidence="15" id="KW-1185">Reference proteome</keyword>
<dbReference type="OrthoDB" id="2115822at2759"/>
<name>A0A6A7ATR7_9PLEO</name>